<feature type="region of interest" description="Disordered" evidence="1">
    <location>
        <begin position="107"/>
        <end position="152"/>
    </location>
</feature>
<protein>
    <submittedName>
        <fullName evidence="2">Uncharacterized protein</fullName>
    </submittedName>
</protein>
<name>A0ABQ9I1Q8_9NEOP</name>
<dbReference type="EMBL" id="JARBHB010000003">
    <property type="protein sequence ID" value="KAJ8890580.1"/>
    <property type="molecule type" value="Genomic_DNA"/>
</dbReference>
<accession>A0ABQ9I1Q8</accession>
<gene>
    <name evidence="2" type="ORF">PR048_010089</name>
</gene>
<sequence length="262" mass="29261">MVFVADPRRPTGIEEFIVLPSDEFDSVGDSWFGRIPQWFNIFNFNTAIRDFMASMNPFGDIDELINKGNTTSETQVVNGTVITRNVTTYVDKDSGTVVHVSSVDIRQSEKTPGDVEEVTSPAGKDPESTEAIDINPSVDNADIDTPAKESNEIPNDKKLVEEPIAQSSRPMDNYDKRNYYHYPNVNDIDNDIEVFGGNEAGGLQNDLYVNTVLEEKIRQSGGMHQLDPDVELIDVSGGKVAETYPNTQIQSKNWYFPEELQS</sequence>
<evidence type="ECO:0000256" key="1">
    <source>
        <dbReference type="SAM" id="MobiDB-lite"/>
    </source>
</evidence>
<organism evidence="2 3">
    <name type="scientific">Dryococelus australis</name>
    <dbReference type="NCBI Taxonomy" id="614101"/>
    <lineage>
        <taxon>Eukaryota</taxon>
        <taxon>Metazoa</taxon>
        <taxon>Ecdysozoa</taxon>
        <taxon>Arthropoda</taxon>
        <taxon>Hexapoda</taxon>
        <taxon>Insecta</taxon>
        <taxon>Pterygota</taxon>
        <taxon>Neoptera</taxon>
        <taxon>Polyneoptera</taxon>
        <taxon>Phasmatodea</taxon>
        <taxon>Verophasmatodea</taxon>
        <taxon>Anareolatae</taxon>
        <taxon>Phasmatidae</taxon>
        <taxon>Eurycanthinae</taxon>
        <taxon>Dryococelus</taxon>
    </lineage>
</organism>
<reference evidence="2 3" key="1">
    <citation type="submission" date="2023-02" db="EMBL/GenBank/DDBJ databases">
        <title>LHISI_Scaffold_Assembly.</title>
        <authorList>
            <person name="Stuart O.P."/>
            <person name="Cleave R."/>
            <person name="Magrath M.J.L."/>
            <person name="Mikheyev A.S."/>
        </authorList>
    </citation>
    <scope>NUCLEOTIDE SEQUENCE [LARGE SCALE GENOMIC DNA]</scope>
    <source>
        <strain evidence="2">Daus_M_001</strain>
        <tissue evidence="2">Leg muscle</tissue>
    </source>
</reference>
<proteinExistence type="predicted"/>
<dbReference type="Proteomes" id="UP001159363">
    <property type="component" value="Chromosome 3"/>
</dbReference>
<comment type="caution">
    <text evidence="2">The sequence shown here is derived from an EMBL/GenBank/DDBJ whole genome shotgun (WGS) entry which is preliminary data.</text>
</comment>
<evidence type="ECO:0000313" key="3">
    <source>
        <dbReference type="Proteomes" id="UP001159363"/>
    </source>
</evidence>
<keyword evidence="3" id="KW-1185">Reference proteome</keyword>
<evidence type="ECO:0000313" key="2">
    <source>
        <dbReference type="EMBL" id="KAJ8890580.1"/>
    </source>
</evidence>